<keyword evidence="3 5" id="KW-1133">Transmembrane helix</keyword>
<keyword evidence="2 5" id="KW-0812">Transmembrane</keyword>
<dbReference type="InterPro" id="IPR053934">
    <property type="entry name" value="HTTM_dom"/>
</dbReference>
<gene>
    <name evidence="7" type="ORF">GG681_13710</name>
</gene>
<organism evidence="7 8">
    <name type="scientific">Tritonibacter aquimaris</name>
    <dbReference type="NCBI Taxonomy" id="2663379"/>
    <lineage>
        <taxon>Bacteria</taxon>
        <taxon>Pseudomonadati</taxon>
        <taxon>Pseudomonadota</taxon>
        <taxon>Alphaproteobacteria</taxon>
        <taxon>Rhodobacterales</taxon>
        <taxon>Paracoccaceae</taxon>
        <taxon>Tritonibacter</taxon>
    </lineage>
</organism>
<reference evidence="7 8" key="1">
    <citation type="submission" date="2019-10" db="EMBL/GenBank/DDBJ databases">
        <title>Epibacterium sp. nov., isolated from seawater.</title>
        <authorList>
            <person name="Zhang X."/>
            <person name="Li N."/>
        </authorList>
    </citation>
    <scope>NUCLEOTIDE SEQUENCE [LARGE SCALE GENOMIC DNA]</scope>
    <source>
        <strain evidence="7 8">SM1969</strain>
    </source>
</reference>
<evidence type="ECO:0000256" key="4">
    <source>
        <dbReference type="ARBA" id="ARBA00023136"/>
    </source>
</evidence>
<dbReference type="Pfam" id="PF05090">
    <property type="entry name" value="HTTM"/>
    <property type="match status" value="1"/>
</dbReference>
<dbReference type="AlphaFoldDB" id="A0A844AW22"/>
<evidence type="ECO:0000259" key="6">
    <source>
        <dbReference type="SMART" id="SM00752"/>
    </source>
</evidence>
<dbReference type="GO" id="GO:0012505">
    <property type="term" value="C:endomembrane system"/>
    <property type="evidence" value="ECO:0007669"/>
    <property type="project" value="UniProtKB-SubCell"/>
</dbReference>
<accession>A0A844AW22</accession>
<keyword evidence="4 5" id="KW-0472">Membrane</keyword>
<feature type="transmembrane region" description="Helical" evidence="5">
    <location>
        <begin position="39"/>
        <end position="63"/>
    </location>
</feature>
<evidence type="ECO:0000256" key="2">
    <source>
        <dbReference type="ARBA" id="ARBA00022692"/>
    </source>
</evidence>
<evidence type="ECO:0000256" key="5">
    <source>
        <dbReference type="SAM" id="Phobius"/>
    </source>
</evidence>
<proteinExistence type="predicted"/>
<feature type="domain" description="HTTM-like" evidence="6">
    <location>
        <begin position="1"/>
        <end position="226"/>
    </location>
</feature>
<sequence>MSFEFTLRLMEVMLGLAIAQQSLEHIIPDHLNVRHRMIFVLRLALALALTAGFGAPWAIYGLWVVALWMLHRFQGPYNGGSDKMTLLILSCLCLVELAPDRFWQEMALSYLAVQLVLSYFVSGWVKVCNPIWRSGSALNDVFRYSAYPVSEGLRAWADRPCVLWALGWAVIILELIFPLALLDPLLLKLALFCTAAFHFSNACFFGLNRFFWIWICAYPALIWFQGRVVTGF</sequence>
<dbReference type="Proteomes" id="UP000436694">
    <property type="component" value="Unassembled WGS sequence"/>
</dbReference>
<keyword evidence="8" id="KW-1185">Reference proteome</keyword>
<dbReference type="InterPro" id="IPR011020">
    <property type="entry name" value="HTTM-like"/>
</dbReference>
<feature type="transmembrane region" description="Helical" evidence="5">
    <location>
        <begin position="189"/>
        <end position="215"/>
    </location>
</feature>
<feature type="transmembrane region" description="Helical" evidence="5">
    <location>
        <begin position="162"/>
        <end position="182"/>
    </location>
</feature>
<feature type="transmembrane region" description="Helical" evidence="5">
    <location>
        <begin position="106"/>
        <end position="125"/>
    </location>
</feature>
<evidence type="ECO:0000313" key="8">
    <source>
        <dbReference type="Proteomes" id="UP000436694"/>
    </source>
</evidence>
<evidence type="ECO:0000256" key="3">
    <source>
        <dbReference type="ARBA" id="ARBA00022989"/>
    </source>
</evidence>
<name>A0A844AW22_9RHOB</name>
<evidence type="ECO:0000256" key="1">
    <source>
        <dbReference type="ARBA" id="ARBA00004127"/>
    </source>
</evidence>
<evidence type="ECO:0000313" key="7">
    <source>
        <dbReference type="EMBL" id="MQY43698.1"/>
    </source>
</evidence>
<comment type="caution">
    <text evidence="7">The sequence shown here is derived from an EMBL/GenBank/DDBJ whole genome shotgun (WGS) entry which is preliminary data.</text>
</comment>
<dbReference type="SMART" id="SM00752">
    <property type="entry name" value="HTTM"/>
    <property type="match status" value="1"/>
</dbReference>
<protein>
    <submittedName>
        <fullName evidence="7">HTTM domain-containing protein</fullName>
    </submittedName>
</protein>
<dbReference type="EMBL" id="WIXK01000007">
    <property type="protein sequence ID" value="MQY43698.1"/>
    <property type="molecule type" value="Genomic_DNA"/>
</dbReference>
<comment type="subcellular location">
    <subcellularLocation>
        <location evidence="1">Endomembrane system</location>
        <topology evidence="1">Multi-pass membrane protein</topology>
    </subcellularLocation>
</comment>
<dbReference type="RefSeq" id="WP_153548591.1">
    <property type="nucleotide sequence ID" value="NZ_WIXK01000007.1"/>
</dbReference>